<gene>
    <name evidence="5 10" type="primary">rplE</name>
    <name evidence="10" type="ORF">GCM10007047_27630</name>
</gene>
<dbReference type="GO" id="GO:0000049">
    <property type="term" value="F:tRNA binding"/>
    <property type="evidence" value="ECO:0007669"/>
    <property type="project" value="UniProtKB-UniRule"/>
</dbReference>
<dbReference type="GO" id="GO:0006412">
    <property type="term" value="P:translation"/>
    <property type="evidence" value="ECO:0007669"/>
    <property type="project" value="UniProtKB-UniRule"/>
</dbReference>
<evidence type="ECO:0000259" key="8">
    <source>
        <dbReference type="Pfam" id="PF00281"/>
    </source>
</evidence>
<evidence type="ECO:0000256" key="4">
    <source>
        <dbReference type="ARBA" id="ARBA00035245"/>
    </source>
</evidence>
<comment type="caution">
    <text evidence="10">The sequence shown here is derived from an EMBL/GenBank/DDBJ whole genome shotgun (WGS) entry which is preliminary data.</text>
</comment>
<reference evidence="10" key="2">
    <citation type="submission" date="2020-09" db="EMBL/GenBank/DDBJ databases">
        <authorList>
            <person name="Sun Q."/>
            <person name="Kim S."/>
        </authorList>
    </citation>
    <scope>NUCLEOTIDE SEQUENCE</scope>
    <source>
        <strain evidence="10">KCTC 12870</strain>
    </source>
</reference>
<organism evidence="10 11">
    <name type="scientific">Cerasicoccus arenae</name>
    <dbReference type="NCBI Taxonomy" id="424488"/>
    <lineage>
        <taxon>Bacteria</taxon>
        <taxon>Pseudomonadati</taxon>
        <taxon>Verrucomicrobiota</taxon>
        <taxon>Opitutia</taxon>
        <taxon>Puniceicoccales</taxon>
        <taxon>Cerasicoccaceae</taxon>
        <taxon>Cerasicoccus</taxon>
    </lineage>
</organism>
<dbReference type="InterPro" id="IPR031310">
    <property type="entry name" value="Ribosomal_uL5_N"/>
</dbReference>
<dbReference type="Pfam" id="PF00673">
    <property type="entry name" value="Ribosomal_L5_C"/>
    <property type="match status" value="1"/>
</dbReference>
<dbReference type="GO" id="GO:0003735">
    <property type="term" value="F:structural constituent of ribosome"/>
    <property type="evidence" value="ECO:0007669"/>
    <property type="project" value="InterPro"/>
</dbReference>
<name>A0A8J3DK23_9BACT</name>
<dbReference type="SUPFAM" id="SSF55282">
    <property type="entry name" value="RL5-like"/>
    <property type="match status" value="1"/>
</dbReference>
<dbReference type="GO" id="GO:0019843">
    <property type="term" value="F:rRNA binding"/>
    <property type="evidence" value="ECO:0007669"/>
    <property type="project" value="UniProtKB-UniRule"/>
</dbReference>
<keyword evidence="3 5" id="KW-0687">Ribonucleoprotein</keyword>
<keyword evidence="5" id="KW-0699">rRNA-binding</keyword>
<keyword evidence="2 5" id="KW-0689">Ribosomal protein</keyword>
<evidence type="ECO:0000259" key="9">
    <source>
        <dbReference type="Pfam" id="PF00673"/>
    </source>
</evidence>
<dbReference type="InterPro" id="IPR002132">
    <property type="entry name" value="Ribosomal_uL5"/>
</dbReference>
<feature type="domain" description="Large ribosomal subunit protein uL5 C-terminal" evidence="9">
    <location>
        <begin position="87"/>
        <end position="180"/>
    </location>
</feature>
<dbReference type="Pfam" id="PF00281">
    <property type="entry name" value="Ribosomal_L5"/>
    <property type="match status" value="1"/>
</dbReference>
<comment type="subunit">
    <text evidence="5">Part of the 50S ribosomal subunit; part of the 5S rRNA/L5/L18/L25 subcomplex. Contacts the 5S rRNA and the P site tRNA. Forms a bridge to the 30S subunit in the 70S ribosome.</text>
</comment>
<evidence type="ECO:0000256" key="6">
    <source>
        <dbReference type="RuleBase" id="RU003930"/>
    </source>
</evidence>
<dbReference type="Gene3D" id="3.30.1440.10">
    <property type="match status" value="1"/>
</dbReference>
<dbReference type="RefSeq" id="WP_189516239.1">
    <property type="nucleotide sequence ID" value="NZ_BMXG01000020.1"/>
</dbReference>
<dbReference type="FunFam" id="3.30.1440.10:FF:000001">
    <property type="entry name" value="50S ribosomal protein L5"/>
    <property type="match status" value="1"/>
</dbReference>
<keyword evidence="5" id="KW-0694">RNA-binding</keyword>
<dbReference type="InterPro" id="IPR022803">
    <property type="entry name" value="Ribosomal_uL5_dom_sf"/>
</dbReference>
<comment type="function">
    <text evidence="5">This is 1 of the proteins that bind and probably mediate the attachment of the 5S RNA into the large ribosomal subunit, where it forms part of the central protuberance. In the 70S ribosome it contacts protein S13 of the 30S subunit (bridge B1b), connecting the 2 subunits; this bridge is implicated in subunit movement. Contacts the P site tRNA; the 5S rRNA and some of its associated proteins might help stabilize positioning of ribosome-bound tRNAs.</text>
</comment>
<keyword evidence="11" id="KW-1185">Reference proteome</keyword>
<dbReference type="InterPro" id="IPR020930">
    <property type="entry name" value="Ribosomal_uL5_bac-type"/>
</dbReference>
<dbReference type="AlphaFoldDB" id="A0A8J3DK23"/>
<dbReference type="GO" id="GO:0005840">
    <property type="term" value="C:ribosome"/>
    <property type="evidence" value="ECO:0007669"/>
    <property type="project" value="UniProtKB-KW"/>
</dbReference>
<dbReference type="HAMAP" id="MF_01333_B">
    <property type="entry name" value="Ribosomal_uL5_B"/>
    <property type="match status" value="1"/>
</dbReference>
<evidence type="ECO:0000256" key="5">
    <source>
        <dbReference type="HAMAP-Rule" id="MF_01333"/>
    </source>
</evidence>
<evidence type="ECO:0000256" key="7">
    <source>
        <dbReference type="SAM" id="MobiDB-lite"/>
    </source>
</evidence>
<feature type="region of interest" description="Disordered" evidence="7">
    <location>
        <begin position="178"/>
        <end position="197"/>
    </location>
</feature>
<dbReference type="EMBL" id="BMXG01000020">
    <property type="protein sequence ID" value="GHC08874.1"/>
    <property type="molecule type" value="Genomic_DNA"/>
</dbReference>
<evidence type="ECO:0000313" key="10">
    <source>
        <dbReference type="EMBL" id="GHC08874.1"/>
    </source>
</evidence>
<sequence length="197" mass="21707">MSQETPYLKKHYTEVVVPELTKTRGYKNAHQTPKVTKIVINSGFNATKDKNWAAEVQKEISSIAGQHAVLTKASKSVSNFKLREGMPIGVKVTLRGARMYDFLFRLLAVALPNIRDFRGVSRKLDGQGNYTLGITDSTIFPEISADTGGRESIGMDITIVTSAESDDEGRDLLQLMGMPYRKPTNPKPAEESTTQAA</sequence>
<dbReference type="PANTHER" id="PTHR11994">
    <property type="entry name" value="60S RIBOSOMAL PROTEIN L11-RELATED"/>
    <property type="match status" value="1"/>
</dbReference>
<proteinExistence type="inferred from homology"/>
<dbReference type="InterPro" id="IPR031309">
    <property type="entry name" value="Ribosomal_uL5_C"/>
</dbReference>
<dbReference type="NCBIfam" id="NF000585">
    <property type="entry name" value="PRK00010.1"/>
    <property type="match status" value="1"/>
</dbReference>
<dbReference type="GO" id="GO:1990904">
    <property type="term" value="C:ribonucleoprotein complex"/>
    <property type="evidence" value="ECO:0007669"/>
    <property type="project" value="UniProtKB-KW"/>
</dbReference>
<comment type="similarity">
    <text evidence="1 5 6">Belongs to the universal ribosomal protein uL5 family.</text>
</comment>
<feature type="domain" description="Large ribosomal subunit protein uL5 N-terminal" evidence="8">
    <location>
        <begin position="28"/>
        <end position="83"/>
    </location>
</feature>
<accession>A0A8J3DK23</accession>
<keyword evidence="5" id="KW-0820">tRNA-binding</keyword>
<evidence type="ECO:0000313" key="11">
    <source>
        <dbReference type="Proteomes" id="UP000642829"/>
    </source>
</evidence>
<reference evidence="10" key="1">
    <citation type="journal article" date="2014" name="Int. J. Syst. Evol. Microbiol.">
        <title>Complete genome sequence of Corynebacterium casei LMG S-19264T (=DSM 44701T), isolated from a smear-ripened cheese.</title>
        <authorList>
            <consortium name="US DOE Joint Genome Institute (JGI-PGF)"/>
            <person name="Walter F."/>
            <person name="Albersmeier A."/>
            <person name="Kalinowski J."/>
            <person name="Ruckert C."/>
        </authorList>
    </citation>
    <scope>NUCLEOTIDE SEQUENCE</scope>
    <source>
        <strain evidence="10">KCTC 12870</strain>
    </source>
</reference>
<protein>
    <recommendedName>
        <fullName evidence="4 5">Large ribosomal subunit protein uL5</fullName>
    </recommendedName>
</protein>
<evidence type="ECO:0000256" key="1">
    <source>
        <dbReference type="ARBA" id="ARBA00008553"/>
    </source>
</evidence>
<dbReference type="Proteomes" id="UP000642829">
    <property type="component" value="Unassembled WGS sequence"/>
</dbReference>
<dbReference type="PIRSF" id="PIRSF002161">
    <property type="entry name" value="Ribosomal_L5"/>
    <property type="match status" value="1"/>
</dbReference>
<evidence type="ECO:0000256" key="3">
    <source>
        <dbReference type="ARBA" id="ARBA00023274"/>
    </source>
</evidence>
<evidence type="ECO:0000256" key="2">
    <source>
        <dbReference type="ARBA" id="ARBA00022980"/>
    </source>
</evidence>